<name>A0A101XPH7_9BACL</name>
<proteinExistence type="predicted"/>
<protein>
    <submittedName>
        <fullName evidence="1">Uncharacterized protein</fullName>
    </submittedName>
</protein>
<organism evidence="1 2">
    <name type="scientific">Ferroacidibacillus organovorans</name>
    <dbReference type="NCBI Taxonomy" id="1765683"/>
    <lineage>
        <taxon>Bacteria</taxon>
        <taxon>Bacillati</taxon>
        <taxon>Bacillota</taxon>
        <taxon>Bacilli</taxon>
        <taxon>Bacillales</taxon>
        <taxon>Alicyclobacillaceae</taxon>
        <taxon>Ferroacidibacillus</taxon>
    </lineage>
</organism>
<keyword evidence="2" id="KW-1185">Reference proteome</keyword>
<reference evidence="1 2" key="1">
    <citation type="submission" date="2015-12" db="EMBL/GenBank/DDBJ databases">
        <title>Draft genome sequence of Acidibacillus ferrooxidans ITV001, isolated from a chalcopyrite acid mine drainage site in Brazil.</title>
        <authorList>
            <person name="Dall'Agnol H."/>
            <person name="Nancucheo I."/>
            <person name="Johnson B."/>
            <person name="Oliveira R."/>
            <person name="Leite L."/>
            <person name="Pylro V."/>
            <person name="Nunes G.L."/>
            <person name="Tzotzos G."/>
            <person name="Fernandes G.R."/>
            <person name="Dutra J."/>
            <person name="Orellana S.C."/>
            <person name="Oliveira G."/>
        </authorList>
    </citation>
    <scope>NUCLEOTIDE SEQUENCE [LARGE SCALE GENOMIC DNA]</scope>
    <source>
        <strain evidence="2">ITV01</strain>
    </source>
</reference>
<evidence type="ECO:0000313" key="2">
    <source>
        <dbReference type="Proteomes" id="UP000053557"/>
    </source>
</evidence>
<gene>
    <name evidence="1" type="ORF">ATW55_15425</name>
</gene>
<evidence type="ECO:0000313" key="1">
    <source>
        <dbReference type="EMBL" id="KUO95198.1"/>
    </source>
</evidence>
<dbReference type="RefSeq" id="WP_067718118.1">
    <property type="nucleotide sequence ID" value="NZ_LPVJ01000057.1"/>
</dbReference>
<sequence length="83" mass="9586">MRKKDLIQLIEEIDPADLEAAYWAVKRIADHQDQAWYWTASWQQAEREVDALKESGQPIESMDAKEALAILDRIIEQSGQKDS</sequence>
<dbReference type="Proteomes" id="UP000053557">
    <property type="component" value="Unassembled WGS sequence"/>
</dbReference>
<dbReference type="AlphaFoldDB" id="A0A101XPH7"/>
<comment type="caution">
    <text evidence="1">The sequence shown here is derived from an EMBL/GenBank/DDBJ whole genome shotgun (WGS) entry which is preliminary data.</text>
</comment>
<dbReference type="OrthoDB" id="199763at2"/>
<accession>A0A101XPH7</accession>
<dbReference type="EMBL" id="LPVJ01000057">
    <property type="protein sequence ID" value="KUO95198.1"/>
    <property type="molecule type" value="Genomic_DNA"/>
</dbReference>